<keyword evidence="2" id="KW-1185">Reference proteome</keyword>
<organism evidence="1 2">
    <name type="scientific">Entomophthora muscae</name>
    <dbReference type="NCBI Taxonomy" id="34485"/>
    <lineage>
        <taxon>Eukaryota</taxon>
        <taxon>Fungi</taxon>
        <taxon>Fungi incertae sedis</taxon>
        <taxon>Zoopagomycota</taxon>
        <taxon>Entomophthoromycotina</taxon>
        <taxon>Entomophthoromycetes</taxon>
        <taxon>Entomophthorales</taxon>
        <taxon>Entomophthoraceae</taxon>
        <taxon>Entomophthora</taxon>
    </lineage>
</organism>
<dbReference type="Proteomes" id="UP001165960">
    <property type="component" value="Unassembled WGS sequence"/>
</dbReference>
<gene>
    <name evidence="1" type="ORF">DSO57_1031129</name>
</gene>
<dbReference type="EMBL" id="QTSX02005191">
    <property type="protein sequence ID" value="KAJ9060418.1"/>
    <property type="molecule type" value="Genomic_DNA"/>
</dbReference>
<evidence type="ECO:0000313" key="2">
    <source>
        <dbReference type="Proteomes" id="UP001165960"/>
    </source>
</evidence>
<evidence type="ECO:0000313" key="1">
    <source>
        <dbReference type="EMBL" id="KAJ9060418.1"/>
    </source>
</evidence>
<proteinExistence type="predicted"/>
<reference evidence="1" key="1">
    <citation type="submission" date="2022-04" db="EMBL/GenBank/DDBJ databases">
        <title>Genome of the entomopathogenic fungus Entomophthora muscae.</title>
        <authorList>
            <person name="Elya C."/>
            <person name="Lovett B.R."/>
            <person name="Lee E."/>
            <person name="Macias A.M."/>
            <person name="Hajek A.E."/>
            <person name="De Bivort B.L."/>
            <person name="Kasson M.T."/>
            <person name="De Fine Licht H.H."/>
            <person name="Stajich J.E."/>
        </authorList>
    </citation>
    <scope>NUCLEOTIDE SEQUENCE</scope>
    <source>
        <strain evidence="1">Berkeley</strain>
    </source>
</reference>
<protein>
    <submittedName>
        <fullName evidence="1">Uncharacterized protein</fullName>
    </submittedName>
</protein>
<sequence length="241" mass="26896">MLQEFHENNPQAVGPIKATLHAMKLPPANKNYALAALPGGGKSPLTKKESNVMAIVFPGVAWPKRRHLGKPGPKPQPLAEIIDLNLTINHKWVVAWEIGSEWGADTPHPILPSLTCWSTNPDLKGGQVTAYRITIGGIYSAFSPLQFPGNLPPPAEMIPETSKIECEPIYAANSLMLSQIKVFLMYLCIIFFFTFPYSLFKGYHLRVNTHRLLLIGNGILIWVYIPHLIDYDELSLHFTMT</sequence>
<accession>A0ACC2SDP6</accession>
<name>A0ACC2SDP6_9FUNG</name>
<comment type="caution">
    <text evidence="1">The sequence shown here is derived from an EMBL/GenBank/DDBJ whole genome shotgun (WGS) entry which is preliminary data.</text>
</comment>